<dbReference type="Proteomes" id="UP000509303">
    <property type="component" value="Chromosome"/>
</dbReference>
<dbReference type="InterPro" id="IPR037401">
    <property type="entry name" value="SnoaL-like"/>
</dbReference>
<name>A0A7H8NG43_9ACTN</name>
<protein>
    <submittedName>
        <fullName evidence="3">Nuclear transport factor 2 family protein</fullName>
    </submittedName>
</protein>
<dbReference type="RefSeq" id="WP_176165160.1">
    <property type="nucleotide sequence ID" value="NZ_CP054929.1"/>
</dbReference>
<feature type="domain" description="SnoaL-like" evidence="2">
    <location>
        <begin position="38"/>
        <end position="154"/>
    </location>
</feature>
<dbReference type="SUPFAM" id="SSF54427">
    <property type="entry name" value="NTF2-like"/>
    <property type="match status" value="1"/>
</dbReference>
<accession>A0A7H8NG43</accession>
<gene>
    <name evidence="3" type="ORF">HUT08_32300</name>
</gene>
<feature type="compositionally biased region" description="Low complexity" evidence="1">
    <location>
        <begin position="18"/>
        <end position="28"/>
    </location>
</feature>
<dbReference type="AlphaFoldDB" id="A0A7H8NG43"/>
<sequence length="161" mass="17242">MPSVPPVPTTPPVPPTPSGESRGAARPGGSAADLAAVWAVFTDMYEAYLSGDRARIDAHLDPEATIWDSATPQLLLGKSDLDRIRAGRPTAEGDGGGPVEAGLTAYDQVIDVFGELAVCRHWVRVDYHDRPSALLRNTAVLRRADGRWLITHLHEDQQGAG</sequence>
<evidence type="ECO:0000259" key="2">
    <source>
        <dbReference type="Pfam" id="PF13474"/>
    </source>
</evidence>
<keyword evidence="4" id="KW-1185">Reference proteome</keyword>
<dbReference type="Gene3D" id="3.10.450.50">
    <property type="match status" value="1"/>
</dbReference>
<evidence type="ECO:0000313" key="4">
    <source>
        <dbReference type="Proteomes" id="UP000509303"/>
    </source>
</evidence>
<reference evidence="3 4" key="1">
    <citation type="submission" date="2020-06" db="EMBL/GenBank/DDBJ databases">
        <title>Genome mining for natural products.</title>
        <authorList>
            <person name="Zhang B."/>
            <person name="Shi J."/>
            <person name="Ge H."/>
        </authorList>
    </citation>
    <scope>NUCLEOTIDE SEQUENCE [LARGE SCALE GENOMIC DNA]</scope>
    <source>
        <strain evidence="3 4">NA00687</strain>
    </source>
</reference>
<organism evidence="3 4">
    <name type="scientific">Streptomyces buecherae</name>
    <dbReference type="NCBI Taxonomy" id="2763006"/>
    <lineage>
        <taxon>Bacteria</taxon>
        <taxon>Bacillati</taxon>
        <taxon>Actinomycetota</taxon>
        <taxon>Actinomycetes</taxon>
        <taxon>Kitasatosporales</taxon>
        <taxon>Streptomycetaceae</taxon>
        <taxon>Streptomyces</taxon>
    </lineage>
</organism>
<evidence type="ECO:0000313" key="3">
    <source>
        <dbReference type="EMBL" id="QKW53455.1"/>
    </source>
</evidence>
<dbReference type="Pfam" id="PF13474">
    <property type="entry name" value="SnoaL_3"/>
    <property type="match status" value="1"/>
</dbReference>
<proteinExistence type="predicted"/>
<dbReference type="InterPro" id="IPR032710">
    <property type="entry name" value="NTF2-like_dom_sf"/>
</dbReference>
<feature type="compositionally biased region" description="Pro residues" evidence="1">
    <location>
        <begin position="1"/>
        <end position="17"/>
    </location>
</feature>
<feature type="region of interest" description="Disordered" evidence="1">
    <location>
        <begin position="1"/>
        <end position="28"/>
    </location>
</feature>
<dbReference type="EMBL" id="CP054929">
    <property type="protein sequence ID" value="QKW53455.1"/>
    <property type="molecule type" value="Genomic_DNA"/>
</dbReference>
<evidence type="ECO:0000256" key="1">
    <source>
        <dbReference type="SAM" id="MobiDB-lite"/>
    </source>
</evidence>